<name>A0A4Q0T0C0_9BACT</name>
<dbReference type="OrthoDB" id="117799at2"/>
<feature type="transmembrane region" description="Helical" evidence="1">
    <location>
        <begin position="12"/>
        <end position="36"/>
    </location>
</feature>
<comment type="caution">
    <text evidence="3">The sequence shown here is derived from an EMBL/GenBank/DDBJ whole genome shotgun (WGS) entry which is preliminary data.</text>
</comment>
<keyword evidence="4" id="KW-1185">Reference proteome</keyword>
<evidence type="ECO:0000313" key="3">
    <source>
        <dbReference type="EMBL" id="RXH56152.1"/>
    </source>
</evidence>
<dbReference type="RefSeq" id="WP_128913666.1">
    <property type="nucleotide sequence ID" value="NZ_RDSM01000002.1"/>
</dbReference>
<dbReference type="Pfam" id="PF03793">
    <property type="entry name" value="PASTA"/>
    <property type="match status" value="3"/>
</dbReference>
<dbReference type="PROSITE" id="PS51178">
    <property type="entry name" value="PASTA"/>
    <property type="match status" value="3"/>
</dbReference>
<evidence type="ECO:0000259" key="2">
    <source>
        <dbReference type="PROSITE" id="PS51178"/>
    </source>
</evidence>
<reference evidence="4" key="2">
    <citation type="submission" date="2019-02" db="EMBL/GenBank/DDBJ databases">
        <title>Granulicella sibirica sp. nov., a psychrotolerant acidobacterium isolated from an organic soil layer in forested tundra, West Siberia.</title>
        <authorList>
            <person name="Oshkin I.Y."/>
            <person name="Kulichevskaya I.S."/>
            <person name="Rijpstra W.I.C."/>
            <person name="Sinninghe Damste J.S."/>
            <person name="Rakitin A.L."/>
            <person name="Ravin N.V."/>
            <person name="Dedysh S.N."/>
        </authorList>
    </citation>
    <scope>NUCLEOTIDE SEQUENCE [LARGE SCALE GENOMIC DNA]</scope>
    <source>
        <strain evidence="4">AF10</strain>
    </source>
</reference>
<accession>A0A4Q0T0C0</accession>
<dbReference type="AlphaFoldDB" id="A0A4Q0T0C0"/>
<gene>
    <name evidence="3" type="ORF">GRAN_3009</name>
</gene>
<feature type="domain" description="PASTA" evidence="2">
    <location>
        <begin position="177"/>
        <end position="265"/>
    </location>
</feature>
<keyword evidence="1" id="KW-0812">Transmembrane</keyword>
<keyword evidence="3" id="KW-0723">Serine/threonine-protein kinase</keyword>
<feature type="domain" description="PASTA" evidence="2">
    <location>
        <begin position="105"/>
        <end position="171"/>
    </location>
</feature>
<organism evidence="3 4">
    <name type="scientific">Granulicella sibirica</name>
    <dbReference type="NCBI Taxonomy" id="2479048"/>
    <lineage>
        <taxon>Bacteria</taxon>
        <taxon>Pseudomonadati</taxon>
        <taxon>Acidobacteriota</taxon>
        <taxon>Terriglobia</taxon>
        <taxon>Terriglobales</taxon>
        <taxon>Acidobacteriaceae</taxon>
        <taxon>Granulicella</taxon>
    </lineage>
</organism>
<dbReference type="SUPFAM" id="SSF54184">
    <property type="entry name" value="Penicillin-binding protein 2x (pbp-2x), c-terminal domain"/>
    <property type="match status" value="1"/>
</dbReference>
<keyword evidence="1" id="KW-0472">Membrane</keyword>
<dbReference type="CDD" id="cd06577">
    <property type="entry name" value="PASTA_pknB"/>
    <property type="match status" value="2"/>
</dbReference>
<proteinExistence type="predicted"/>
<reference evidence="3 4" key="1">
    <citation type="submission" date="2018-11" db="EMBL/GenBank/DDBJ databases">
        <authorList>
            <person name="Mardanov A.V."/>
            <person name="Ravin N.V."/>
            <person name="Dedysh S.N."/>
        </authorList>
    </citation>
    <scope>NUCLEOTIDE SEQUENCE [LARGE SCALE GENOMIC DNA]</scope>
    <source>
        <strain evidence="3 4">AF10</strain>
    </source>
</reference>
<sequence>MSTQLRIKRLFNFALGSMAMIAVAVVSAFITMRLAIHGREVEVPALAGLSVDDAQQRASSKGLSINVENHFYSTSVPAGHILSQSPSPGETVRRDWQVRVTESLGNQRVAIPDVIGQSERSATIALRRLSLELGTVSYIPTDGPPDTIIAQTPPPNAENIDGPRVSLLVSQTADAQSPQAVVMPTLTGLSPSSAASRAAAAGLHVVANQDPNAAAQGEPNNPNPAPQSNVAFDVPVYASGNVIGQYPAAGHRVVRGTGVHLTYAQNTPTAPAPDAPSAQ</sequence>
<evidence type="ECO:0000313" key="4">
    <source>
        <dbReference type="Proteomes" id="UP000289437"/>
    </source>
</evidence>
<keyword evidence="3" id="KW-0808">Transferase</keyword>
<feature type="domain" description="PASTA" evidence="2">
    <location>
        <begin position="38"/>
        <end position="104"/>
    </location>
</feature>
<evidence type="ECO:0000256" key="1">
    <source>
        <dbReference type="SAM" id="Phobius"/>
    </source>
</evidence>
<dbReference type="Gene3D" id="3.30.10.20">
    <property type="match status" value="3"/>
</dbReference>
<keyword evidence="3" id="KW-0418">Kinase</keyword>
<dbReference type="SMART" id="SM00740">
    <property type="entry name" value="PASTA"/>
    <property type="match status" value="3"/>
</dbReference>
<dbReference type="EMBL" id="RDSM01000002">
    <property type="protein sequence ID" value="RXH56152.1"/>
    <property type="molecule type" value="Genomic_DNA"/>
</dbReference>
<protein>
    <submittedName>
        <fullName evidence="3">Serine/threonine protein kinase</fullName>
    </submittedName>
</protein>
<dbReference type="InterPro" id="IPR005543">
    <property type="entry name" value="PASTA_dom"/>
</dbReference>
<dbReference type="GO" id="GO:0004674">
    <property type="term" value="F:protein serine/threonine kinase activity"/>
    <property type="evidence" value="ECO:0007669"/>
    <property type="project" value="UniProtKB-KW"/>
</dbReference>
<dbReference type="Proteomes" id="UP000289437">
    <property type="component" value="Unassembled WGS sequence"/>
</dbReference>
<keyword evidence="1" id="KW-1133">Transmembrane helix</keyword>